<dbReference type="AlphaFoldDB" id="A0A024UPU5"/>
<dbReference type="EMBL" id="KI913953">
    <property type="protein sequence ID" value="ETW08421.1"/>
    <property type="molecule type" value="Genomic_DNA"/>
</dbReference>
<dbReference type="GO" id="GO:0004663">
    <property type="term" value="F:Rab geranylgeranyltransferase activity"/>
    <property type="evidence" value="ECO:0007669"/>
    <property type="project" value="UniProtKB-UniRule"/>
</dbReference>
<keyword evidence="3 6" id="KW-0808">Transferase</keyword>
<dbReference type="PANTHER" id="PTHR11129:SF2">
    <property type="entry name" value="GERANYLGERANYL TRANSFERASE TYPE-2 SUBUNIT ALPHA"/>
    <property type="match status" value="1"/>
</dbReference>
<accession>A0A024UPU5</accession>
<evidence type="ECO:0000256" key="2">
    <source>
        <dbReference type="ARBA" id="ARBA00022602"/>
    </source>
</evidence>
<organism evidence="7">
    <name type="scientific">Aphanomyces invadans</name>
    <dbReference type="NCBI Taxonomy" id="157072"/>
    <lineage>
        <taxon>Eukaryota</taxon>
        <taxon>Sar</taxon>
        <taxon>Stramenopiles</taxon>
        <taxon>Oomycota</taxon>
        <taxon>Saprolegniomycetes</taxon>
        <taxon>Saprolegniales</taxon>
        <taxon>Verrucalvaceae</taxon>
        <taxon>Aphanomyces</taxon>
    </lineage>
</organism>
<sequence>MHGIRKSDIAKTPEEEIKIAEHVRKYKEVSAQVMVLKKAQQFDDHGLKLSALVVVLNPEFWIVWAFRRDTIRHLLRTDDSRKKELAEAECKLTMEALMKNPKSYSAWFQRQWIVDNGMAVVEKEVRLCDALLNKDERNFHCWNYRRYLSKLKASGEEHANDDLLEFSTRKVAQNFSNYSALHQRTLSLPTPLPLDVLLEEVEMVKQAVFTEPYDQSNWFYYRWLIKSIPNDAAVWQNEIEWIEQLIQEEPKAKFAWVTLALVLETSSKCGGFERVHTARCRDIYTALIDMDSDHKNYYMDRLRLLQ</sequence>
<comment type="similarity">
    <text evidence="1 6">Belongs to the protein prenyltransferase subunit alpha family.</text>
</comment>
<dbReference type="VEuPathDB" id="FungiDB:H310_01004"/>
<dbReference type="Gene3D" id="1.25.40.120">
    <property type="entry name" value="Protein prenylyltransferase"/>
    <property type="match status" value="1"/>
</dbReference>
<evidence type="ECO:0000256" key="5">
    <source>
        <dbReference type="ARBA" id="ARBA00047658"/>
    </source>
</evidence>
<gene>
    <name evidence="7" type="ORF">H310_01004</name>
</gene>
<evidence type="ECO:0000256" key="1">
    <source>
        <dbReference type="ARBA" id="ARBA00006734"/>
    </source>
</evidence>
<comment type="function">
    <text evidence="6">Catalyzes the transfer of a geranyl-geranyl moiety from geranyl-geranyl pyrophosphate to cysteines occuring in specific C-terminal amino acid sequences.</text>
</comment>
<dbReference type="GeneID" id="20078054"/>
<dbReference type="RefSeq" id="XP_008862226.1">
    <property type="nucleotide sequence ID" value="XM_008864004.1"/>
</dbReference>
<evidence type="ECO:0000256" key="3">
    <source>
        <dbReference type="ARBA" id="ARBA00022679"/>
    </source>
</evidence>
<protein>
    <recommendedName>
        <fullName evidence="6">Geranylgeranyl transferase type-2 subunit alpha</fullName>
        <ecNumber evidence="6">2.5.1.60</ecNumber>
    </recommendedName>
    <alternativeName>
        <fullName evidence="6">Geranylgeranyl transferase type II subunit alpha</fullName>
    </alternativeName>
</protein>
<dbReference type="SUPFAM" id="SSF48439">
    <property type="entry name" value="Protein prenylyltransferase"/>
    <property type="match status" value="1"/>
</dbReference>
<dbReference type="PROSITE" id="PS51147">
    <property type="entry name" value="PFTA"/>
    <property type="match status" value="3"/>
</dbReference>
<comment type="catalytic activity">
    <reaction evidence="5 6">
        <text>geranylgeranyl diphosphate + L-cysteinyl-[protein] = S-geranylgeranyl-L-cysteinyl-[protein] + diphosphate</text>
        <dbReference type="Rhea" id="RHEA:21240"/>
        <dbReference type="Rhea" id="RHEA-COMP:10131"/>
        <dbReference type="Rhea" id="RHEA-COMP:11537"/>
        <dbReference type="ChEBI" id="CHEBI:29950"/>
        <dbReference type="ChEBI" id="CHEBI:33019"/>
        <dbReference type="ChEBI" id="CHEBI:57533"/>
        <dbReference type="ChEBI" id="CHEBI:86021"/>
        <dbReference type="EC" id="2.5.1.60"/>
    </reaction>
</comment>
<evidence type="ECO:0000256" key="4">
    <source>
        <dbReference type="ARBA" id="ARBA00022737"/>
    </source>
</evidence>
<name>A0A024UPU5_9STRA</name>
<keyword evidence="4" id="KW-0677">Repeat</keyword>
<dbReference type="GO" id="GO:0097354">
    <property type="term" value="P:prenylation"/>
    <property type="evidence" value="ECO:0007669"/>
    <property type="project" value="UniProtKB-UniRule"/>
</dbReference>
<dbReference type="GO" id="GO:0005968">
    <property type="term" value="C:Rab-protein geranylgeranyltransferase complex"/>
    <property type="evidence" value="ECO:0007669"/>
    <property type="project" value="TreeGrafter"/>
</dbReference>
<proteinExistence type="inferred from homology"/>
<reference evidence="7" key="1">
    <citation type="submission" date="2013-12" db="EMBL/GenBank/DDBJ databases">
        <title>The Genome Sequence of Aphanomyces invadans NJM9701.</title>
        <authorList>
            <consortium name="The Broad Institute Genomics Platform"/>
            <person name="Russ C."/>
            <person name="Tyler B."/>
            <person name="van West P."/>
            <person name="Dieguez-Uribeondo J."/>
            <person name="Young S.K."/>
            <person name="Zeng Q."/>
            <person name="Gargeya S."/>
            <person name="Fitzgerald M."/>
            <person name="Abouelleil A."/>
            <person name="Alvarado L."/>
            <person name="Chapman S.B."/>
            <person name="Gainer-Dewar J."/>
            <person name="Goldberg J."/>
            <person name="Griggs A."/>
            <person name="Gujja S."/>
            <person name="Hansen M."/>
            <person name="Howarth C."/>
            <person name="Imamovic A."/>
            <person name="Ireland A."/>
            <person name="Larimer J."/>
            <person name="McCowan C."/>
            <person name="Murphy C."/>
            <person name="Pearson M."/>
            <person name="Poon T.W."/>
            <person name="Priest M."/>
            <person name="Roberts A."/>
            <person name="Saif S."/>
            <person name="Shea T."/>
            <person name="Sykes S."/>
            <person name="Wortman J."/>
            <person name="Nusbaum C."/>
            <person name="Birren B."/>
        </authorList>
    </citation>
    <scope>NUCLEOTIDE SEQUENCE [LARGE SCALE GENOMIC DNA]</scope>
    <source>
        <strain evidence="7">NJM9701</strain>
    </source>
</reference>
<dbReference type="eggNOG" id="KOG0529">
    <property type="taxonomic scope" value="Eukaryota"/>
</dbReference>
<dbReference type="Pfam" id="PF01239">
    <property type="entry name" value="PPTA"/>
    <property type="match status" value="3"/>
</dbReference>
<dbReference type="STRING" id="157072.A0A024UPU5"/>
<keyword evidence="2 6" id="KW-0637">Prenyltransferase</keyword>
<dbReference type="PANTHER" id="PTHR11129">
    <property type="entry name" value="PROTEIN FARNESYLTRANSFERASE ALPHA SUBUNIT/RAB GERANYLGERANYL TRANSFERASE ALPHA SUBUNIT"/>
    <property type="match status" value="1"/>
</dbReference>
<evidence type="ECO:0000313" key="7">
    <source>
        <dbReference type="EMBL" id="ETW08421.1"/>
    </source>
</evidence>
<dbReference type="EC" id="2.5.1.60" evidence="6"/>
<evidence type="ECO:0000256" key="6">
    <source>
        <dbReference type="RuleBase" id="RU367120"/>
    </source>
</evidence>
<dbReference type="InterPro" id="IPR002088">
    <property type="entry name" value="Prenyl_trans_a"/>
</dbReference>
<dbReference type="OrthoDB" id="1658at2759"/>